<dbReference type="Proteomes" id="UP000008022">
    <property type="component" value="Unassembled WGS sequence"/>
</dbReference>
<evidence type="ECO:0000256" key="8">
    <source>
        <dbReference type="SAM" id="MobiDB-lite"/>
    </source>
</evidence>
<keyword evidence="5" id="KW-0233">DNA recombination</keyword>
<keyword evidence="7" id="KW-0539">Nucleus</keyword>
<dbReference type="OMA" id="RWINDEI"/>
<evidence type="ECO:0000313" key="9">
    <source>
        <dbReference type="EnsemblPlants" id="ORUFI06G27670.1"/>
    </source>
</evidence>
<dbReference type="PANTHER" id="PTHR13989">
    <property type="entry name" value="REPLICATION PROTEIN A-RELATED"/>
    <property type="match status" value="1"/>
</dbReference>
<dbReference type="CDD" id="cd04478">
    <property type="entry name" value="RPA2_DBD_D"/>
    <property type="match status" value="1"/>
</dbReference>
<protein>
    <recommendedName>
        <fullName evidence="11">OB domain-containing protein</fullName>
    </recommendedName>
</protein>
<dbReference type="GO" id="GO:0035861">
    <property type="term" value="C:site of double-strand break"/>
    <property type="evidence" value="ECO:0007669"/>
    <property type="project" value="TreeGrafter"/>
</dbReference>
<dbReference type="AlphaFoldDB" id="A0A0E0Q208"/>
<evidence type="ECO:0000313" key="10">
    <source>
        <dbReference type="Proteomes" id="UP000008022"/>
    </source>
</evidence>
<dbReference type="GO" id="GO:0005662">
    <property type="term" value="C:DNA replication factor A complex"/>
    <property type="evidence" value="ECO:0007669"/>
    <property type="project" value="TreeGrafter"/>
</dbReference>
<name>A0A0E0Q208_ORYRU</name>
<feature type="region of interest" description="Disordered" evidence="8">
    <location>
        <begin position="14"/>
        <end position="46"/>
    </location>
</feature>
<feature type="compositionally biased region" description="Low complexity" evidence="8">
    <location>
        <begin position="23"/>
        <end position="38"/>
    </location>
</feature>
<dbReference type="STRING" id="4529.A0A0E0Q208"/>
<dbReference type="PANTHER" id="PTHR13989:SF30">
    <property type="entry name" value="REPLICATION PROTEIN A 32 KDA SUBUNIT C"/>
    <property type="match status" value="1"/>
</dbReference>
<keyword evidence="4" id="KW-0238">DNA-binding</keyword>
<evidence type="ECO:0000256" key="1">
    <source>
        <dbReference type="ARBA" id="ARBA00004123"/>
    </source>
</evidence>
<dbReference type="GO" id="GO:0006289">
    <property type="term" value="P:nucleotide-excision repair"/>
    <property type="evidence" value="ECO:0007669"/>
    <property type="project" value="TreeGrafter"/>
</dbReference>
<dbReference type="GO" id="GO:0000724">
    <property type="term" value="P:double-strand break repair via homologous recombination"/>
    <property type="evidence" value="ECO:0007669"/>
    <property type="project" value="TreeGrafter"/>
</dbReference>
<dbReference type="Gene3D" id="2.40.50.140">
    <property type="entry name" value="Nucleic acid-binding proteins"/>
    <property type="match status" value="1"/>
</dbReference>
<reference evidence="10" key="1">
    <citation type="submission" date="2013-06" db="EMBL/GenBank/DDBJ databases">
        <authorList>
            <person name="Zhao Q."/>
        </authorList>
    </citation>
    <scope>NUCLEOTIDE SEQUENCE</scope>
    <source>
        <strain evidence="10">cv. W1943</strain>
    </source>
</reference>
<evidence type="ECO:0000256" key="4">
    <source>
        <dbReference type="ARBA" id="ARBA00023125"/>
    </source>
</evidence>
<evidence type="ECO:0000256" key="3">
    <source>
        <dbReference type="ARBA" id="ARBA00022763"/>
    </source>
</evidence>
<sequence length="448" mass="49075">MAAAASYFSGTALMPSQRSGAPAPEYSAAGTGAAAAPSPSKPRDPRFSGCVPATVLHISRSFAAALAADGGGDPVFSIDGVETTNVRVLGRVVSVVSRDTDVCFTLDDSTGKIPLVRWITDQSDTRDTSYIQEGVYVKVQVNLMGFQAKKQGLARSIRPINNFNEVVLHFIECMHVHLESVQSKMQRQLPPSVQTNEYTHVPSSGGVRDYQVHFTPQVNQGLPPAVQTNTSTYVPLLGGVRDHQAHFAQVNQGQFSPAVQANTSTHLPFSGGVGEHQIHFTPKVNQGQFPPSVQTNTSAHVPYSGGFREHQVHFTPPVNQGQFPPAVQTNLYNHAASSGGVREQVHLTQANQLTQALVDYSMTHKEWFWKLCSNQIYLLSNMEHTLMNWGVVKHLAAAGFVYWTIDDNHVKSMHTPRHAQQLPESREDKNTPAALHKFTIHLNNCHNH</sequence>
<dbReference type="GO" id="GO:0000781">
    <property type="term" value="C:chromosome, telomeric region"/>
    <property type="evidence" value="ECO:0007669"/>
    <property type="project" value="TreeGrafter"/>
</dbReference>
<comment type="subcellular location">
    <subcellularLocation>
        <location evidence="1">Nucleus</location>
    </subcellularLocation>
</comment>
<organism evidence="9 10">
    <name type="scientific">Oryza rufipogon</name>
    <name type="common">Brownbeard rice</name>
    <name type="synonym">Asian wild rice</name>
    <dbReference type="NCBI Taxonomy" id="4529"/>
    <lineage>
        <taxon>Eukaryota</taxon>
        <taxon>Viridiplantae</taxon>
        <taxon>Streptophyta</taxon>
        <taxon>Embryophyta</taxon>
        <taxon>Tracheophyta</taxon>
        <taxon>Spermatophyta</taxon>
        <taxon>Magnoliopsida</taxon>
        <taxon>Liliopsida</taxon>
        <taxon>Poales</taxon>
        <taxon>Poaceae</taxon>
        <taxon>BOP clade</taxon>
        <taxon>Oryzoideae</taxon>
        <taxon>Oryzeae</taxon>
        <taxon>Oryzinae</taxon>
        <taxon>Oryza</taxon>
    </lineage>
</organism>
<dbReference type="SUPFAM" id="SSF50249">
    <property type="entry name" value="Nucleic acid-binding proteins"/>
    <property type="match status" value="1"/>
</dbReference>
<dbReference type="HOGENOM" id="CLU_051033_3_0_1"/>
<evidence type="ECO:0000256" key="2">
    <source>
        <dbReference type="ARBA" id="ARBA00022705"/>
    </source>
</evidence>
<dbReference type="GO" id="GO:0003697">
    <property type="term" value="F:single-stranded DNA binding"/>
    <property type="evidence" value="ECO:0007669"/>
    <property type="project" value="TreeGrafter"/>
</dbReference>
<dbReference type="InterPro" id="IPR012340">
    <property type="entry name" value="NA-bd_OB-fold"/>
</dbReference>
<keyword evidence="10" id="KW-1185">Reference proteome</keyword>
<dbReference type="eggNOG" id="KOG3108">
    <property type="taxonomic scope" value="Eukaryota"/>
</dbReference>
<evidence type="ECO:0000256" key="7">
    <source>
        <dbReference type="ARBA" id="ARBA00023242"/>
    </source>
</evidence>
<evidence type="ECO:0000256" key="5">
    <source>
        <dbReference type="ARBA" id="ARBA00023172"/>
    </source>
</evidence>
<dbReference type="EnsemblPlants" id="ORUFI06G27670.1">
    <property type="protein sequence ID" value="ORUFI06G27670.1"/>
    <property type="gene ID" value="ORUFI06G27670"/>
</dbReference>
<keyword evidence="3" id="KW-0227">DNA damage</keyword>
<evidence type="ECO:0000256" key="6">
    <source>
        <dbReference type="ARBA" id="ARBA00023204"/>
    </source>
</evidence>
<proteinExistence type="predicted"/>
<dbReference type="Gramene" id="ORUFI06G27670.1">
    <property type="protein sequence ID" value="ORUFI06G27670.1"/>
    <property type="gene ID" value="ORUFI06G27670"/>
</dbReference>
<keyword evidence="6" id="KW-0234">DNA repair</keyword>
<dbReference type="InterPro" id="IPR040260">
    <property type="entry name" value="RFA2-like"/>
</dbReference>
<accession>A0A0E0Q208</accession>
<keyword evidence="2" id="KW-0235">DNA replication</keyword>
<evidence type="ECO:0008006" key="11">
    <source>
        <dbReference type="Google" id="ProtNLM"/>
    </source>
</evidence>
<dbReference type="FunFam" id="2.40.50.140:FF:000184">
    <property type="entry name" value="replication protein A 32 kDa subunit A-like"/>
    <property type="match status" value="1"/>
</dbReference>
<reference evidence="9" key="2">
    <citation type="submission" date="2015-06" db="UniProtKB">
        <authorList>
            <consortium name="EnsemblPlants"/>
        </authorList>
    </citation>
    <scope>IDENTIFICATION</scope>
</reference>
<dbReference type="GO" id="GO:0006260">
    <property type="term" value="P:DNA replication"/>
    <property type="evidence" value="ECO:0007669"/>
    <property type="project" value="UniProtKB-KW"/>
</dbReference>